<accession>A0A4Y2RIR8</accession>
<evidence type="ECO:0000313" key="2">
    <source>
        <dbReference type="Proteomes" id="UP000499080"/>
    </source>
</evidence>
<keyword evidence="2" id="KW-1185">Reference proteome</keyword>
<evidence type="ECO:0000313" key="1">
    <source>
        <dbReference type="EMBL" id="GBN75528.1"/>
    </source>
</evidence>
<protein>
    <submittedName>
        <fullName evidence="1">Uncharacterized protein</fullName>
    </submittedName>
</protein>
<organism evidence="1 2">
    <name type="scientific">Araneus ventricosus</name>
    <name type="common">Orbweaver spider</name>
    <name type="synonym">Epeira ventricosa</name>
    <dbReference type="NCBI Taxonomy" id="182803"/>
    <lineage>
        <taxon>Eukaryota</taxon>
        <taxon>Metazoa</taxon>
        <taxon>Ecdysozoa</taxon>
        <taxon>Arthropoda</taxon>
        <taxon>Chelicerata</taxon>
        <taxon>Arachnida</taxon>
        <taxon>Araneae</taxon>
        <taxon>Araneomorphae</taxon>
        <taxon>Entelegynae</taxon>
        <taxon>Araneoidea</taxon>
        <taxon>Araneidae</taxon>
        <taxon>Araneus</taxon>
    </lineage>
</organism>
<feature type="non-terminal residue" evidence="1">
    <location>
        <position position="1"/>
    </location>
</feature>
<dbReference type="Proteomes" id="UP000499080">
    <property type="component" value="Unassembled WGS sequence"/>
</dbReference>
<dbReference type="AlphaFoldDB" id="A0A4Y2RIR8"/>
<reference evidence="1 2" key="1">
    <citation type="journal article" date="2019" name="Sci. Rep.">
        <title>Orb-weaving spider Araneus ventricosus genome elucidates the spidroin gene catalogue.</title>
        <authorList>
            <person name="Kono N."/>
            <person name="Nakamura H."/>
            <person name="Ohtoshi R."/>
            <person name="Moran D.A.P."/>
            <person name="Shinohara A."/>
            <person name="Yoshida Y."/>
            <person name="Fujiwara M."/>
            <person name="Mori M."/>
            <person name="Tomita M."/>
            <person name="Arakawa K."/>
        </authorList>
    </citation>
    <scope>NUCLEOTIDE SEQUENCE [LARGE SCALE GENOMIC DNA]</scope>
</reference>
<comment type="caution">
    <text evidence="1">The sequence shown here is derived from an EMBL/GenBank/DDBJ whole genome shotgun (WGS) entry which is preliminary data.</text>
</comment>
<gene>
    <name evidence="1" type="ORF">AVEN_173691_1</name>
</gene>
<name>A0A4Y2RIR8_ARAVE</name>
<dbReference type="EMBL" id="BGPR01017229">
    <property type="protein sequence ID" value="GBN75528.1"/>
    <property type="molecule type" value="Genomic_DNA"/>
</dbReference>
<proteinExistence type="predicted"/>
<sequence>DGDKSSFGILIGRERRSDTTSLTLNKEIVIEEVESLSLSLNIYTGIPEFPRGTLTRTIYRDEILLPDIAWIKYHSFRGDH</sequence>